<evidence type="ECO:0000256" key="7">
    <source>
        <dbReference type="ARBA" id="ARBA00022989"/>
    </source>
</evidence>
<comment type="subcellular location">
    <subcellularLocation>
        <location evidence="1">Mitochondrion inner membrane</location>
        <topology evidence="1">Multi-pass membrane protein</topology>
    </subcellularLocation>
</comment>
<gene>
    <name evidence="12" type="ORF">BJ554DRAFT_6624</name>
</gene>
<dbReference type="PANTHER" id="PTHR45928:SF1">
    <property type="entry name" value="RE38146P"/>
    <property type="match status" value="1"/>
</dbReference>
<keyword evidence="4 10" id="KW-0812">Transmembrane</keyword>
<keyword evidence="3 11" id="KW-0813">Transport</keyword>
<comment type="caution">
    <text evidence="12">The sequence shown here is derived from an EMBL/GenBank/DDBJ whole genome shotgun (WGS) entry which is preliminary data.</text>
</comment>
<evidence type="ECO:0000256" key="3">
    <source>
        <dbReference type="ARBA" id="ARBA00022448"/>
    </source>
</evidence>
<comment type="similarity">
    <text evidence="2 11">Belongs to the mitochondrial carrier (TC 2.A.29) family.</text>
</comment>
<evidence type="ECO:0000256" key="5">
    <source>
        <dbReference type="ARBA" id="ARBA00022737"/>
    </source>
</evidence>
<dbReference type="GO" id="GO:0005743">
    <property type="term" value="C:mitochondrial inner membrane"/>
    <property type="evidence" value="ECO:0007669"/>
    <property type="project" value="UniProtKB-SubCell"/>
</dbReference>
<evidence type="ECO:0000256" key="4">
    <source>
        <dbReference type="ARBA" id="ARBA00022692"/>
    </source>
</evidence>
<evidence type="ECO:0000256" key="2">
    <source>
        <dbReference type="ARBA" id="ARBA00006375"/>
    </source>
</evidence>
<keyword evidence="13" id="KW-1185">Reference proteome</keyword>
<feature type="repeat" description="Solcar" evidence="10">
    <location>
        <begin position="140"/>
        <end position="234"/>
    </location>
</feature>
<keyword evidence="5" id="KW-0677">Repeat</keyword>
<organism evidence="12 13">
    <name type="scientific">Olpidium bornovanus</name>
    <dbReference type="NCBI Taxonomy" id="278681"/>
    <lineage>
        <taxon>Eukaryota</taxon>
        <taxon>Fungi</taxon>
        <taxon>Fungi incertae sedis</taxon>
        <taxon>Olpidiomycota</taxon>
        <taxon>Olpidiomycotina</taxon>
        <taxon>Olpidiomycetes</taxon>
        <taxon>Olpidiales</taxon>
        <taxon>Olpidiaceae</taxon>
        <taxon>Olpidium</taxon>
    </lineage>
</organism>
<dbReference type="InterPro" id="IPR051508">
    <property type="entry name" value="Mito_Carrier_Antiporter"/>
</dbReference>
<reference evidence="12 13" key="1">
    <citation type="journal article" name="Sci. Rep.">
        <title>Genome-scale phylogenetic analyses confirm Olpidium as the closest living zoosporic fungus to the non-flagellated, terrestrial fungi.</title>
        <authorList>
            <person name="Chang Y."/>
            <person name="Rochon D."/>
            <person name="Sekimoto S."/>
            <person name="Wang Y."/>
            <person name="Chovatia M."/>
            <person name="Sandor L."/>
            <person name="Salamov A."/>
            <person name="Grigoriev I.V."/>
            <person name="Stajich J.E."/>
            <person name="Spatafora J.W."/>
        </authorList>
    </citation>
    <scope>NUCLEOTIDE SEQUENCE [LARGE SCALE GENOMIC DNA]</scope>
    <source>
        <strain evidence="12">S191</strain>
    </source>
</reference>
<accession>A0A8H8DK13</accession>
<evidence type="ECO:0000256" key="1">
    <source>
        <dbReference type="ARBA" id="ARBA00004448"/>
    </source>
</evidence>
<feature type="repeat" description="Solcar" evidence="10">
    <location>
        <begin position="244"/>
        <end position="336"/>
    </location>
</feature>
<dbReference type="EMBL" id="JAEFCI010003996">
    <property type="protein sequence ID" value="KAG5461213.1"/>
    <property type="molecule type" value="Genomic_DNA"/>
</dbReference>
<evidence type="ECO:0000256" key="9">
    <source>
        <dbReference type="ARBA" id="ARBA00023136"/>
    </source>
</evidence>
<proteinExistence type="inferred from homology"/>
<evidence type="ECO:0000313" key="12">
    <source>
        <dbReference type="EMBL" id="KAG5461213.1"/>
    </source>
</evidence>
<dbReference type="InterPro" id="IPR018108">
    <property type="entry name" value="MCP_transmembrane"/>
</dbReference>
<feature type="repeat" description="Solcar" evidence="10">
    <location>
        <begin position="25"/>
        <end position="106"/>
    </location>
</feature>
<dbReference type="InterPro" id="IPR023395">
    <property type="entry name" value="MCP_dom_sf"/>
</dbReference>
<dbReference type="SUPFAM" id="SSF103506">
    <property type="entry name" value="Mitochondrial carrier"/>
    <property type="match status" value="1"/>
</dbReference>
<evidence type="ECO:0000256" key="8">
    <source>
        <dbReference type="ARBA" id="ARBA00023128"/>
    </source>
</evidence>
<dbReference type="OrthoDB" id="6703404at2759"/>
<evidence type="ECO:0000256" key="6">
    <source>
        <dbReference type="ARBA" id="ARBA00022792"/>
    </source>
</evidence>
<keyword evidence="8" id="KW-0496">Mitochondrion</keyword>
<keyword evidence="6" id="KW-0999">Mitochondrion inner membrane</keyword>
<dbReference type="Pfam" id="PF00153">
    <property type="entry name" value="Mito_carr"/>
    <property type="match status" value="3"/>
</dbReference>
<evidence type="ECO:0000256" key="10">
    <source>
        <dbReference type="PROSITE-ProRule" id="PRU00282"/>
    </source>
</evidence>
<evidence type="ECO:0000313" key="13">
    <source>
        <dbReference type="Proteomes" id="UP000673691"/>
    </source>
</evidence>
<dbReference type="Proteomes" id="UP000673691">
    <property type="component" value="Unassembled WGS sequence"/>
</dbReference>
<keyword evidence="7" id="KW-1133">Transmembrane helix</keyword>
<dbReference type="Gene3D" id="1.50.40.10">
    <property type="entry name" value="Mitochondrial carrier domain"/>
    <property type="match status" value="1"/>
</dbReference>
<evidence type="ECO:0000256" key="11">
    <source>
        <dbReference type="RuleBase" id="RU000488"/>
    </source>
</evidence>
<sequence length="350" mass="37470">MFAKAPAPAGSSGPPGPVATAAAVPDWLRAWLVGGAAACAAVTFTNPFELGGAKKKPEYSSSFRAARNIFKNEGLRGLQRGLAPAYGYQLLMNGIAAVCLFPSRHPACLSAFALELGLYDQLKSLLHRALHPRDHAEIPVAHSLTVAAGLCSGVCGALVASPLFLVKTRLQSQTPAANLAVGFQHKYTGSLNALASIYRTQGFRGLYHGVDASAFRTGLGSAVQLSSYDGIKRAVVRTGHFDEPSPVVHWLSSLLTGFIVAVAMTPADVVATRSYNQPHDPATGRGLYYANPIDCFIKTVRAEGFPALYKGFWVRAHHTHLSPSVGHRGRPANRFRFAPFLLFTFADCRR</sequence>
<protein>
    <submittedName>
        <fullName evidence="12">Mitochondrial carrier domain-containing protein</fullName>
    </submittedName>
</protein>
<name>A0A8H8DK13_9FUNG</name>
<dbReference type="AlphaFoldDB" id="A0A8H8DK13"/>
<keyword evidence="9 10" id="KW-0472">Membrane</keyword>
<dbReference type="PANTHER" id="PTHR45928">
    <property type="entry name" value="RE38146P"/>
    <property type="match status" value="1"/>
</dbReference>
<dbReference type="PROSITE" id="PS50920">
    <property type="entry name" value="SOLCAR"/>
    <property type="match status" value="3"/>
</dbReference>